<feature type="transmembrane region" description="Helical" evidence="1">
    <location>
        <begin position="175"/>
        <end position="194"/>
    </location>
</feature>
<feature type="transmembrane region" description="Helical" evidence="1">
    <location>
        <begin position="37"/>
        <end position="59"/>
    </location>
</feature>
<name>A0ABU3ZWH3_9SPHN</name>
<dbReference type="EMBL" id="JAPTHD010000003">
    <property type="protein sequence ID" value="MDV5823878.1"/>
    <property type="molecule type" value="Genomic_DNA"/>
</dbReference>
<feature type="transmembrane region" description="Helical" evidence="1">
    <location>
        <begin position="142"/>
        <end position="163"/>
    </location>
</feature>
<reference evidence="3" key="1">
    <citation type="journal article" date="2022" name="J Environ Chem Eng">
        <title>Biodegradation of petroleum oil using a constructed nonpathogenic and heavy metal-tolerant bacterial consortium isolated from marine sponges.</title>
        <authorList>
            <person name="Dechsakulwatana C."/>
            <person name="Rungsihiranrut A."/>
            <person name="Muangchinda C."/>
            <person name="Ningthoujam R."/>
            <person name="Klankeo P."/>
            <person name="Pinyakong O."/>
        </authorList>
    </citation>
    <scope>NUCLEOTIDE SEQUENCE [LARGE SCALE GENOMIC DNA]</scope>
    <source>
        <strain evidence="3">MO2-4</strain>
    </source>
</reference>
<evidence type="ECO:0000313" key="3">
    <source>
        <dbReference type="Proteomes" id="UP001185984"/>
    </source>
</evidence>
<accession>A0ABU3ZWH3</accession>
<dbReference type="RefSeq" id="WP_317516741.1">
    <property type="nucleotide sequence ID" value="NZ_JAPTHD010000003.1"/>
</dbReference>
<protein>
    <submittedName>
        <fullName evidence="2">Uncharacterized protein</fullName>
    </submittedName>
</protein>
<dbReference type="Proteomes" id="UP001185984">
    <property type="component" value="Unassembled WGS sequence"/>
</dbReference>
<keyword evidence="1" id="KW-1133">Transmembrane helix</keyword>
<proteinExistence type="predicted"/>
<feature type="transmembrane region" description="Helical" evidence="1">
    <location>
        <begin position="104"/>
        <end position="130"/>
    </location>
</feature>
<keyword evidence="1" id="KW-0472">Membrane</keyword>
<feature type="transmembrane region" description="Helical" evidence="1">
    <location>
        <begin position="80"/>
        <end position="98"/>
    </location>
</feature>
<feature type="transmembrane region" description="Helical" evidence="1">
    <location>
        <begin position="12"/>
        <end position="31"/>
    </location>
</feature>
<keyword evidence="1" id="KW-0812">Transmembrane</keyword>
<evidence type="ECO:0000256" key="1">
    <source>
        <dbReference type="SAM" id="Phobius"/>
    </source>
</evidence>
<organism evidence="2 3">
    <name type="scientific">Sphingobium naphthae</name>
    <dbReference type="NCBI Taxonomy" id="1886786"/>
    <lineage>
        <taxon>Bacteria</taxon>
        <taxon>Pseudomonadati</taxon>
        <taxon>Pseudomonadota</taxon>
        <taxon>Alphaproteobacteria</taxon>
        <taxon>Sphingomonadales</taxon>
        <taxon>Sphingomonadaceae</taxon>
        <taxon>Sphingobium</taxon>
    </lineage>
</organism>
<keyword evidence="3" id="KW-1185">Reference proteome</keyword>
<comment type="caution">
    <text evidence="2">The sequence shown here is derived from an EMBL/GenBank/DDBJ whole genome shotgun (WGS) entry which is preliminary data.</text>
</comment>
<gene>
    <name evidence="2" type="ORF">O0R41_09745</name>
</gene>
<evidence type="ECO:0000313" key="2">
    <source>
        <dbReference type="EMBL" id="MDV5823878.1"/>
    </source>
</evidence>
<sequence length="196" mass="21319">MSSSPQARGRHSILVWCLAFCAAMIVAGLVIHRFELGWAGTLAIMLVATGMTVPIILAVERSARFEGCLSPAMARYNRRMIAGSLLYTLGLFVAVYAYKNWHPSGALLWGLAMLPALGALAMVAAMARLLIEEQDEYLRLKLAQSALFGTGALLVLATVWGFLEQFRLVPHVPAWAAIPVFAIAIGLSRCFNWARA</sequence>